<accession>A0A380LPB8</accession>
<dbReference type="OrthoDB" id="9802525at2"/>
<gene>
    <name evidence="1" type="ORF">NCTC11087_02042</name>
</gene>
<name>A0A380LPB8_9FIRM</name>
<dbReference type="EMBL" id="UHFX01000003">
    <property type="protein sequence ID" value="SUO05107.1"/>
    <property type="molecule type" value="Genomic_DNA"/>
</dbReference>
<evidence type="ECO:0000313" key="2">
    <source>
        <dbReference type="Proteomes" id="UP000255523"/>
    </source>
</evidence>
<protein>
    <submittedName>
        <fullName evidence="1">Capsular polysaccharide biosynthesis protein Cps4F</fullName>
    </submittedName>
</protein>
<proteinExistence type="predicted"/>
<dbReference type="Gene3D" id="3.40.50.2000">
    <property type="entry name" value="Glycogen Phosphorylase B"/>
    <property type="match status" value="2"/>
</dbReference>
<organism evidence="1 2">
    <name type="scientific">Faecalicoccus pleomorphus</name>
    <dbReference type="NCBI Taxonomy" id="1323"/>
    <lineage>
        <taxon>Bacteria</taxon>
        <taxon>Bacillati</taxon>
        <taxon>Bacillota</taxon>
        <taxon>Erysipelotrichia</taxon>
        <taxon>Erysipelotrichales</taxon>
        <taxon>Erysipelotrichaceae</taxon>
        <taxon>Faecalicoccus</taxon>
    </lineage>
</organism>
<dbReference type="GeneID" id="77462973"/>
<sequence>MKVGIVCAFDTYFDRVALLKEFYQKRAQVKVIASDFSHRKKEKNRESSLVDEWIDTKPYYKNLSVARLTSHYDFSKKAEKLLETETWDVLHVFVPCNSLVKFMALIKHKQPKTKLIFDLIDLWPETMPISKFKNVFPFTLWKQIRDKDLDQADLIFTECKLYQQVLQKEDNEKYKVLYWARQEEPLESHLQIKDTELSFCYLGSMNHIIDIDFIEKFLSACQQYRPVTLHLIGDGESKEQLIQNVKRKGVQVIDHQKVYDQKKKQEIFDQCNYALNVMKESVVVGLTMKSLDYMCGQIPLINTIGGDTREFCETCNIGFHVAFDQIELYAQKVCTQTLQEQYEQRKQIKHLYETVFTKDSFFKTMQDAWEKLL</sequence>
<dbReference type="SUPFAM" id="SSF53756">
    <property type="entry name" value="UDP-Glycosyltransferase/glycogen phosphorylase"/>
    <property type="match status" value="1"/>
</dbReference>
<dbReference type="RefSeq" id="WP_022789718.1">
    <property type="nucleotide sequence ID" value="NZ_UHFX01000003.1"/>
</dbReference>
<dbReference type="Proteomes" id="UP000255523">
    <property type="component" value="Unassembled WGS sequence"/>
</dbReference>
<reference evidence="1 2" key="1">
    <citation type="submission" date="2018-06" db="EMBL/GenBank/DDBJ databases">
        <authorList>
            <consortium name="Pathogen Informatics"/>
            <person name="Doyle S."/>
        </authorList>
    </citation>
    <scope>NUCLEOTIDE SEQUENCE [LARGE SCALE GENOMIC DNA]</scope>
    <source>
        <strain evidence="1 2">NCTC11087</strain>
    </source>
</reference>
<evidence type="ECO:0000313" key="1">
    <source>
        <dbReference type="EMBL" id="SUO05107.1"/>
    </source>
</evidence>
<keyword evidence="2" id="KW-1185">Reference proteome</keyword>
<dbReference type="AlphaFoldDB" id="A0A380LPB8"/>
<dbReference type="Pfam" id="PF13692">
    <property type="entry name" value="Glyco_trans_1_4"/>
    <property type="match status" value="1"/>
</dbReference>